<keyword evidence="1" id="KW-0547">Nucleotide-binding</keyword>
<dbReference type="RefSeq" id="WP_189079230.1">
    <property type="nucleotide sequence ID" value="NZ_BMMX01000008.1"/>
</dbReference>
<dbReference type="EMBL" id="BMMX01000008">
    <property type="protein sequence ID" value="GGK89036.1"/>
    <property type="molecule type" value="Genomic_DNA"/>
</dbReference>
<dbReference type="GO" id="GO:0000166">
    <property type="term" value="F:nucleotide binding"/>
    <property type="evidence" value="ECO:0007669"/>
    <property type="project" value="UniProtKB-KW"/>
</dbReference>
<accession>A0A8J3C066</accession>
<protein>
    <recommendedName>
        <fullName evidence="2">Acb2/Tad1 hairpin domain-containing protein</fullName>
    </recommendedName>
</protein>
<dbReference type="AlphaFoldDB" id="A0A8J3C066"/>
<feature type="domain" description="Acb2/Tad1 hairpin" evidence="2">
    <location>
        <begin position="9"/>
        <end position="70"/>
    </location>
</feature>
<organism evidence="3 4">
    <name type="scientific">Mangrovihabitans endophyticus</name>
    <dbReference type="NCBI Taxonomy" id="1751298"/>
    <lineage>
        <taxon>Bacteria</taxon>
        <taxon>Bacillati</taxon>
        <taxon>Actinomycetota</taxon>
        <taxon>Actinomycetes</taxon>
        <taxon>Micromonosporales</taxon>
        <taxon>Micromonosporaceae</taxon>
        <taxon>Mangrovihabitans</taxon>
    </lineage>
</organism>
<gene>
    <name evidence="3" type="ORF">GCM10012284_23850</name>
</gene>
<evidence type="ECO:0000259" key="2">
    <source>
        <dbReference type="Pfam" id="PF24729"/>
    </source>
</evidence>
<reference evidence="3" key="2">
    <citation type="submission" date="2020-09" db="EMBL/GenBank/DDBJ databases">
        <authorList>
            <person name="Sun Q."/>
            <person name="Zhou Y."/>
        </authorList>
    </citation>
    <scope>NUCLEOTIDE SEQUENCE</scope>
    <source>
        <strain evidence="3">CGMCC 4.7299</strain>
    </source>
</reference>
<dbReference type="InterPro" id="IPR056098">
    <property type="entry name" value="Acb2/Tad1_hairpin"/>
</dbReference>
<sequence>MPKFTSEATLDEWFGYHPPSGTIREAHETVRAECRKLAQVLSDLLPECPDKTVALRAVRTVMHEANACIAVEQRVYEPGPDSRQ</sequence>
<proteinExistence type="predicted"/>
<reference evidence="3" key="1">
    <citation type="journal article" date="2014" name="Int. J. Syst. Evol. Microbiol.">
        <title>Complete genome sequence of Corynebacterium casei LMG S-19264T (=DSM 44701T), isolated from a smear-ripened cheese.</title>
        <authorList>
            <consortium name="US DOE Joint Genome Institute (JGI-PGF)"/>
            <person name="Walter F."/>
            <person name="Albersmeier A."/>
            <person name="Kalinowski J."/>
            <person name="Ruckert C."/>
        </authorList>
    </citation>
    <scope>NUCLEOTIDE SEQUENCE</scope>
    <source>
        <strain evidence="3">CGMCC 4.7299</strain>
    </source>
</reference>
<evidence type="ECO:0000313" key="3">
    <source>
        <dbReference type="EMBL" id="GGK89036.1"/>
    </source>
</evidence>
<evidence type="ECO:0000313" key="4">
    <source>
        <dbReference type="Proteomes" id="UP000656042"/>
    </source>
</evidence>
<name>A0A8J3C066_9ACTN</name>
<dbReference type="Pfam" id="PF24729">
    <property type="entry name" value="Acb2_Tad1_hairpin"/>
    <property type="match status" value="1"/>
</dbReference>
<keyword evidence="4" id="KW-1185">Reference proteome</keyword>
<evidence type="ECO:0000256" key="1">
    <source>
        <dbReference type="ARBA" id="ARBA00022741"/>
    </source>
</evidence>
<comment type="caution">
    <text evidence="3">The sequence shown here is derived from an EMBL/GenBank/DDBJ whole genome shotgun (WGS) entry which is preliminary data.</text>
</comment>
<dbReference type="Proteomes" id="UP000656042">
    <property type="component" value="Unassembled WGS sequence"/>
</dbReference>